<accession>X1FA38</accession>
<dbReference type="AlphaFoldDB" id="X1FA38"/>
<gene>
    <name evidence="1" type="ORF">S03H2_02603</name>
</gene>
<evidence type="ECO:0000313" key="1">
    <source>
        <dbReference type="EMBL" id="GAH26269.1"/>
    </source>
</evidence>
<organism evidence="1">
    <name type="scientific">marine sediment metagenome</name>
    <dbReference type="NCBI Taxonomy" id="412755"/>
    <lineage>
        <taxon>unclassified sequences</taxon>
        <taxon>metagenomes</taxon>
        <taxon>ecological metagenomes</taxon>
    </lineage>
</organism>
<dbReference type="EMBL" id="BARU01000886">
    <property type="protein sequence ID" value="GAH26269.1"/>
    <property type="molecule type" value="Genomic_DNA"/>
</dbReference>
<proteinExistence type="predicted"/>
<comment type="caution">
    <text evidence="1">The sequence shown here is derived from an EMBL/GenBank/DDBJ whole genome shotgun (WGS) entry which is preliminary data.</text>
</comment>
<feature type="non-terminal residue" evidence="1">
    <location>
        <position position="1"/>
    </location>
</feature>
<sequence length="31" mass="3546">KKVSILFSKKKVGAERKYSFKGKGILQEKGY</sequence>
<reference evidence="1" key="1">
    <citation type="journal article" date="2014" name="Front. Microbiol.">
        <title>High frequency of phylogenetically diverse reductive dehalogenase-homologous genes in deep subseafloor sedimentary metagenomes.</title>
        <authorList>
            <person name="Kawai M."/>
            <person name="Futagami T."/>
            <person name="Toyoda A."/>
            <person name="Takaki Y."/>
            <person name="Nishi S."/>
            <person name="Hori S."/>
            <person name="Arai W."/>
            <person name="Tsubouchi T."/>
            <person name="Morono Y."/>
            <person name="Uchiyama I."/>
            <person name="Ito T."/>
            <person name="Fujiyama A."/>
            <person name="Inagaki F."/>
            <person name="Takami H."/>
        </authorList>
    </citation>
    <scope>NUCLEOTIDE SEQUENCE</scope>
    <source>
        <strain evidence="1">Expedition CK06-06</strain>
    </source>
</reference>
<name>X1FA38_9ZZZZ</name>
<protein>
    <submittedName>
        <fullName evidence="1">Uncharacterized protein</fullName>
    </submittedName>
</protein>